<evidence type="ECO:0000313" key="3">
    <source>
        <dbReference type="Proteomes" id="UP000536262"/>
    </source>
</evidence>
<dbReference type="Proteomes" id="UP000536262">
    <property type="component" value="Unassembled WGS sequence"/>
</dbReference>
<dbReference type="EMBL" id="JACHOU010000011">
    <property type="protein sequence ID" value="MBB6356128.1"/>
    <property type="molecule type" value="Genomic_DNA"/>
</dbReference>
<feature type="transmembrane region" description="Helical" evidence="1">
    <location>
        <begin position="154"/>
        <end position="172"/>
    </location>
</feature>
<keyword evidence="1" id="KW-1133">Transmembrane helix</keyword>
<dbReference type="Pfam" id="PF10027">
    <property type="entry name" value="DUF2269"/>
    <property type="match status" value="1"/>
</dbReference>
<feature type="transmembrane region" description="Helical" evidence="1">
    <location>
        <begin position="6"/>
        <end position="30"/>
    </location>
</feature>
<name>A0A7X0KMJ1_9HYPH</name>
<dbReference type="RefSeq" id="WP_055974522.1">
    <property type="nucleotide sequence ID" value="NZ_BAABEG010000001.1"/>
</dbReference>
<protein>
    <submittedName>
        <fullName evidence="2">Putative membrane protein</fullName>
    </submittedName>
</protein>
<dbReference type="AlphaFoldDB" id="A0A7X0KMJ1"/>
<keyword evidence="1" id="KW-0812">Transmembrane</keyword>
<evidence type="ECO:0000256" key="1">
    <source>
        <dbReference type="SAM" id="Phobius"/>
    </source>
</evidence>
<comment type="caution">
    <text evidence="2">The sequence shown here is derived from an EMBL/GenBank/DDBJ whole genome shotgun (WGS) entry which is preliminary data.</text>
</comment>
<gene>
    <name evidence="2" type="ORF">GGR00_003933</name>
</gene>
<feature type="transmembrane region" description="Helical" evidence="1">
    <location>
        <begin position="81"/>
        <end position="100"/>
    </location>
</feature>
<evidence type="ECO:0000313" key="2">
    <source>
        <dbReference type="EMBL" id="MBB6356128.1"/>
    </source>
</evidence>
<dbReference type="InterPro" id="IPR018729">
    <property type="entry name" value="DUF2269_transmembrane"/>
</dbReference>
<accession>A0A7X0KMJ1</accession>
<feature type="transmembrane region" description="Helical" evidence="1">
    <location>
        <begin position="51"/>
        <end position="75"/>
    </location>
</feature>
<sequence length="183" mass="19573">MDLYSLVKLLHVVAAVLWVGGGFALMLLAARADRAGDTQGMLQVMRSVGELGNRLFMPASLVTLLLGLVMCWFWVGFRDLWIVIGLAGYATTFLVGTLVFKPSADRMSALIAREGVTPAVLDQGRRILKVARFDYAVMLVIVADMVLKPTAADVPILLAMAAVLGLGLWAAFDGLRPAPAVSA</sequence>
<proteinExistence type="predicted"/>
<organism evidence="2 3">
    <name type="scientific">Aminobacter aganoensis</name>
    <dbReference type="NCBI Taxonomy" id="83264"/>
    <lineage>
        <taxon>Bacteria</taxon>
        <taxon>Pseudomonadati</taxon>
        <taxon>Pseudomonadota</taxon>
        <taxon>Alphaproteobacteria</taxon>
        <taxon>Hyphomicrobiales</taxon>
        <taxon>Phyllobacteriaceae</taxon>
        <taxon>Aminobacter</taxon>
    </lineage>
</organism>
<keyword evidence="1" id="KW-0472">Membrane</keyword>
<keyword evidence="3" id="KW-1185">Reference proteome</keyword>
<reference evidence="2 3" key="1">
    <citation type="submission" date="2020-08" db="EMBL/GenBank/DDBJ databases">
        <title>Genomic Encyclopedia of Type Strains, Phase IV (KMG-IV): sequencing the most valuable type-strain genomes for metagenomic binning, comparative biology and taxonomic classification.</title>
        <authorList>
            <person name="Goeker M."/>
        </authorList>
    </citation>
    <scope>NUCLEOTIDE SEQUENCE [LARGE SCALE GENOMIC DNA]</scope>
    <source>
        <strain evidence="2 3">DSM 7051</strain>
    </source>
</reference>